<organism evidence="1 2">
    <name type="scientific">Mesocestoides corti</name>
    <name type="common">Flatworm</name>
    <dbReference type="NCBI Taxonomy" id="53468"/>
    <lineage>
        <taxon>Eukaryota</taxon>
        <taxon>Metazoa</taxon>
        <taxon>Spiralia</taxon>
        <taxon>Lophotrochozoa</taxon>
        <taxon>Platyhelminthes</taxon>
        <taxon>Cestoda</taxon>
        <taxon>Eucestoda</taxon>
        <taxon>Cyclophyllidea</taxon>
        <taxon>Mesocestoididae</taxon>
        <taxon>Mesocestoides</taxon>
    </lineage>
</organism>
<reference evidence="3" key="2">
    <citation type="submission" date="2019-11" db="UniProtKB">
        <authorList>
            <consortium name="WormBaseParasite"/>
        </authorList>
    </citation>
    <scope>IDENTIFICATION</scope>
</reference>
<dbReference type="Proteomes" id="UP000267029">
    <property type="component" value="Unassembled WGS sequence"/>
</dbReference>
<proteinExistence type="predicted"/>
<reference evidence="1 2" key="1">
    <citation type="submission" date="2018-10" db="EMBL/GenBank/DDBJ databases">
        <authorList>
            <consortium name="Pathogen Informatics"/>
        </authorList>
    </citation>
    <scope>NUCLEOTIDE SEQUENCE [LARGE SCALE GENOMIC DNA]</scope>
</reference>
<protein>
    <submittedName>
        <fullName evidence="1 3">Uncharacterized protein</fullName>
    </submittedName>
</protein>
<keyword evidence="2" id="KW-1185">Reference proteome</keyword>
<dbReference type="EMBL" id="UXSR01006000">
    <property type="protein sequence ID" value="VDD84112.1"/>
    <property type="molecule type" value="Genomic_DNA"/>
</dbReference>
<name>A0A0R3UQF9_MESCO</name>
<sequence length="96" mass="10148">MKTTNFTSASFLRPPPKLAIVPTPTPPVSAPCAHTLFSRTVTTPLSPLPVPSKYAVKRTQIPLVCTRSELPWQPLPVAASLPGSLGCDDLNTVANA</sequence>
<evidence type="ECO:0000313" key="1">
    <source>
        <dbReference type="EMBL" id="VDD84112.1"/>
    </source>
</evidence>
<dbReference type="WBParaSite" id="MCU_011269-RA">
    <property type="protein sequence ID" value="MCU_011269-RA"/>
    <property type="gene ID" value="MCU_011269"/>
</dbReference>
<gene>
    <name evidence="1" type="ORF">MCOS_LOCUS10115</name>
</gene>
<accession>A0A0R3UQF9</accession>
<evidence type="ECO:0000313" key="2">
    <source>
        <dbReference type="Proteomes" id="UP000267029"/>
    </source>
</evidence>
<dbReference type="AlphaFoldDB" id="A0A0R3UQF9"/>
<evidence type="ECO:0000313" key="3">
    <source>
        <dbReference type="WBParaSite" id="MCU_011269-RA"/>
    </source>
</evidence>